<comment type="subcellular location">
    <subcellularLocation>
        <location evidence="1">Nucleus</location>
    </subcellularLocation>
</comment>
<evidence type="ECO:0000256" key="3">
    <source>
        <dbReference type="ARBA" id="ARBA00023125"/>
    </source>
</evidence>
<evidence type="ECO:0000256" key="1">
    <source>
        <dbReference type="ARBA" id="ARBA00004123"/>
    </source>
</evidence>
<dbReference type="Proteomes" id="UP000326924">
    <property type="component" value="Unassembled WGS sequence"/>
</dbReference>
<dbReference type="PANTHER" id="PTHR32235">
    <property type="entry name" value="NON-HOMOLOGOUS END-JOINING FACTOR 1"/>
    <property type="match status" value="1"/>
</dbReference>
<keyword evidence="2" id="KW-0227">DNA damage</keyword>
<sequence>MQNFEGSLLSSPHVILYLTIHVRARHASPPRQQPTMPTAKATSWRPLSLTRDVPTPAPPLLVQTTFTSSSYTVHITDLGQIWSEELSRPGILARAAREDTTIDPSEDSSQFQYLLEKLEESLSPRRRDVAELSLIPGPEGADLRLKLRVTLPSPLPELEWRFELRRGSSVDFANLFVMPLVVGQGVRREMVRSLKETVKQKDAVIERLKDALVENKVRVDVVVGPRRQKALAKFDVDAWEKKLVRGGERGGQDVVKEVFKEGEEEEDEERSSTPAVRPFDQNAAEWWKTLAEQKEKDVEPRRREVVSRQADKIPKAITVSETGDEDDCFERLKTPSPPPTPLKNKKRREPDVSISCTKAEGI</sequence>
<dbReference type="GO" id="GO:0006303">
    <property type="term" value="P:double-strand break repair via nonhomologous end joining"/>
    <property type="evidence" value="ECO:0007669"/>
    <property type="project" value="UniProtKB-ARBA"/>
</dbReference>
<name>A0A5J5F5W1_9PEZI</name>
<keyword evidence="4" id="KW-0234">DNA repair</keyword>
<comment type="similarity">
    <text evidence="6">Belongs to the XRCC4-XLF family. XLF subfamily.</text>
</comment>
<comment type="caution">
    <text evidence="11">The sequence shown here is derived from an EMBL/GenBank/DDBJ whole genome shotgun (WGS) entry which is preliminary data.</text>
</comment>
<feature type="domain" description="XLF-like N-terminal" evidence="9">
    <location>
        <begin position="43"/>
        <end position="165"/>
    </location>
</feature>
<evidence type="ECO:0000256" key="2">
    <source>
        <dbReference type="ARBA" id="ARBA00022763"/>
    </source>
</evidence>
<dbReference type="InterPro" id="IPR038051">
    <property type="entry name" value="XRCC4-like_N_sf"/>
</dbReference>
<organism evidence="11 12">
    <name type="scientific">Sphaerosporella brunnea</name>
    <dbReference type="NCBI Taxonomy" id="1250544"/>
    <lineage>
        <taxon>Eukaryota</taxon>
        <taxon>Fungi</taxon>
        <taxon>Dikarya</taxon>
        <taxon>Ascomycota</taxon>
        <taxon>Pezizomycotina</taxon>
        <taxon>Pezizomycetes</taxon>
        <taxon>Pezizales</taxon>
        <taxon>Pyronemataceae</taxon>
        <taxon>Sphaerosporella</taxon>
    </lineage>
</organism>
<evidence type="ECO:0000259" key="10">
    <source>
        <dbReference type="Pfam" id="PF21928"/>
    </source>
</evidence>
<gene>
    <name evidence="11" type="ORF">FN846DRAFT_934257</name>
</gene>
<dbReference type="InterPro" id="IPR015381">
    <property type="entry name" value="XLF-like_N"/>
</dbReference>
<feature type="compositionally biased region" description="Basic and acidic residues" evidence="8">
    <location>
        <begin position="295"/>
        <end position="314"/>
    </location>
</feature>
<dbReference type="CDD" id="cd22285">
    <property type="entry name" value="HD_XLF_N"/>
    <property type="match status" value="1"/>
</dbReference>
<evidence type="ECO:0000259" key="9">
    <source>
        <dbReference type="Pfam" id="PF09302"/>
    </source>
</evidence>
<dbReference type="Gene3D" id="2.170.210.10">
    <property type="entry name" value="DNA double-strand break repair and VJ recombination XRCC4, N-terminal"/>
    <property type="match status" value="1"/>
</dbReference>
<evidence type="ECO:0000256" key="7">
    <source>
        <dbReference type="ARBA" id="ARBA00044529"/>
    </source>
</evidence>
<feature type="domain" description="XLF-like coiled-coil region" evidence="10">
    <location>
        <begin position="169"/>
        <end position="215"/>
    </location>
</feature>
<keyword evidence="12" id="KW-1185">Reference proteome</keyword>
<dbReference type="Pfam" id="PF21928">
    <property type="entry name" value="XLF_CC"/>
    <property type="match status" value="1"/>
</dbReference>
<evidence type="ECO:0000256" key="5">
    <source>
        <dbReference type="ARBA" id="ARBA00023242"/>
    </source>
</evidence>
<keyword evidence="5" id="KW-0539">Nucleus</keyword>
<protein>
    <recommendedName>
        <fullName evidence="7">Non-homologous end-joining factor 1</fullName>
    </recommendedName>
</protein>
<dbReference type="PANTHER" id="PTHR32235:SF1">
    <property type="entry name" value="NON-HOMOLOGOUS END-JOINING FACTOR 1"/>
    <property type="match status" value="1"/>
</dbReference>
<accession>A0A5J5F5W1</accession>
<dbReference type="OrthoDB" id="2155935at2759"/>
<dbReference type="GO" id="GO:0032807">
    <property type="term" value="C:DNA ligase IV complex"/>
    <property type="evidence" value="ECO:0007669"/>
    <property type="project" value="TreeGrafter"/>
</dbReference>
<dbReference type="Pfam" id="PF09302">
    <property type="entry name" value="XLF"/>
    <property type="match status" value="1"/>
</dbReference>
<evidence type="ECO:0000256" key="6">
    <source>
        <dbReference type="ARBA" id="ARBA00025747"/>
    </source>
</evidence>
<reference evidence="11 12" key="1">
    <citation type="submission" date="2019-09" db="EMBL/GenBank/DDBJ databases">
        <title>Draft genome of the ectomycorrhizal ascomycete Sphaerosporella brunnea.</title>
        <authorList>
            <consortium name="DOE Joint Genome Institute"/>
            <person name="Benucci G.M."/>
            <person name="Marozzi G."/>
            <person name="Antonielli L."/>
            <person name="Sanchez S."/>
            <person name="Marco P."/>
            <person name="Wang X."/>
            <person name="Falini L.B."/>
            <person name="Barry K."/>
            <person name="Haridas S."/>
            <person name="Lipzen A."/>
            <person name="Labutti K."/>
            <person name="Grigoriev I.V."/>
            <person name="Murat C."/>
            <person name="Martin F."/>
            <person name="Albertini E."/>
            <person name="Donnini D."/>
            <person name="Bonito G."/>
        </authorList>
    </citation>
    <scope>NUCLEOTIDE SEQUENCE [LARGE SCALE GENOMIC DNA]</scope>
    <source>
        <strain evidence="11 12">Sb_GMNB300</strain>
    </source>
</reference>
<dbReference type="InParanoid" id="A0A5J5F5W1"/>
<dbReference type="EMBL" id="VXIS01000031">
    <property type="protein sequence ID" value="KAA8911841.1"/>
    <property type="molecule type" value="Genomic_DNA"/>
</dbReference>
<keyword evidence="3" id="KW-0238">DNA-binding</keyword>
<dbReference type="InterPro" id="IPR053829">
    <property type="entry name" value="XLF-like_CC"/>
</dbReference>
<evidence type="ECO:0000256" key="8">
    <source>
        <dbReference type="SAM" id="MobiDB-lite"/>
    </source>
</evidence>
<dbReference type="InterPro" id="IPR052287">
    <property type="entry name" value="NHEJ_factor"/>
</dbReference>
<feature type="region of interest" description="Disordered" evidence="8">
    <location>
        <begin position="295"/>
        <end position="362"/>
    </location>
</feature>
<proteinExistence type="inferred from homology"/>
<evidence type="ECO:0000313" key="12">
    <source>
        <dbReference type="Proteomes" id="UP000326924"/>
    </source>
</evidence>
<evidence type="ECO:0000256" key="4">
    <source>
        <dbReference type="ARBA" id="ARBA00023204"/>
    </source>
</evidence>
<evidence type="ECO:0000313" key="11">
    <source>
        <dbReference type="EMBL" id="KAA8911841.1"/>
    </source>
</evidence>
<dbReference type="GO" id="GO:0045027">
    <property type="term" value="F:DNA end binding"/>
    <property type="evidence" value="ECO:0007669"/>
    <property type="project" value="TreeGrafter"/>
</dbReference>
<dbReference type="AlphaFoldDB" id="A0A5J5F5W1"/>